<dbReference type="AlphaFoldDB" id="A0A0F7SAV0"/>
<gene>
    <name evidence="2" type="primary">SSCI41690.1</name>
</gene>
<name>A0A0F7SAV0_9BASI</name>
<dbReference type="Proteomes" id="UP000242770">
    <property type="component" value="Unassembled WGS sequence"/>
</dbReference>
<organism evidence="2 3">
    <name type="scientific">Sporisorium scitamineum</name>
    <dbReference type="NCBI Taxonomy" id="49012"/>
    <lineage>
        <taxon>Eukaryota</taxon>
        <taxon>Fungi</taxon>
        <taxon>Dikarya</taxon>
        <taxon>Basidiomycota</taxon>
        <taxon>Ustilaginomycotina</taxon>
        <taxon>Ustilaginomycetes</taxon>
        <taxon>Ustilaginales</taxon>
        <taxon>Ustilaginaceae</taxon>
        <taxon>Sporisorium</taxon>
    </lineage>
</organism>
<evidence type="ECO:0000313" key="3">
    <source>
        <dbReference type="Proteomes" id="UP000242770"/>
    </source>
</evidence>
<protein>
    <submittedName>
        <fullName evidence="2">Uncharacterized protein</fullName>
    </submittedName>
</protein>
<dbReference type="EMBL" id="CCFA01002488">
    <property type="protein sequence ID" value="CDW97853.1"/>
    <property type="molecule type" value="Genomic_DNA"/>
</dbReference>
<evidence type="ECO:0000313" key="2">
    <source>
        <dbReference type="EMBL" id="CDW97853.1"/>
    </source>
</evidence>
<feature type="region of interest" description="Disordered" evidence="1">
    <location>
        <begin position="13"/>
        <end position="57"/>
    </location>
</feature>
<reference evidence="3" key="1">
    <citation type="submission" date="2014-06" db="EMBL/GenBank/DDBJ databases">
        <authorList>
            <person name="Berkman P.J."/>
        </authorList>
    </citation>
    <scope>NUCLEOTIDE SEQUENCE [LARGE SCALE GENOMIC DNA]</scope>
</reference>
<feature type="non-terminal residue" evidence="2">
    <location>
        <position position="1"/>
    </location>
</feature>
<sequence length="108" mass="12178">RNRIDELDTWTEKILQSTDGDGQGEKRDERSSQLHSLRGLDSSVEEQRRETQKQSKKRWLGLIGNSSALPDTDGACEPLDRLGEVCSILSRRAGSLRQSRLVSINEAR</sequence>
<keyword evidence="3" id="KW-1185">Reference proteome</keyword>
<proteinExistence type="predicted"/>
<accession>A0A0F7SAV0</accession>
<feature type="compositionally biased region" description="Basic and acidic residues" evidence="1">
    <location>
        <begin position="23"/>
        <end position="32"/>
    </location>
</feature>
<evidence type="ECO:0000256" key="1">
    <source>
        <dbReference type="SAM" id="MobiDB-lite"/>
    </source>
</evidence>